<dbReference type="KEGG" id="cof:FOZ74_09470"/>
<keyword evidence="3" id="KW-1185">Reference proteome</keyword>
<evidence type="ECO:0000313" key="2">
    <source>
        <dbReference type="EMBL" id="QEA13238.1"/>
    </source>
</evidence>
<evidence type="ECO:0008006" key="4">
    <source>
        <dbReference type="Google" id="ProtNLM"/>
    </source>
</evidence>
<dbReference type="InterPro" id="IPR032710">
    <property type="entry name" value="NTF2-like_dom_sf"/>
</dbReference>
<gene>
    <name evidence="2" type="ORF">FOZ74_09470</name>
</gene>
<dbReference type="Proteomes" id="UP000321199">
    <property type="component" value="Chromosome"/>
</dbReference>
<organism evidence="2 3">
    <name type="scientific">Comamonas flocculans</name>
    <dbReference type="NCBI Taxonomy" id="2597701"/>
    <lineage>
        <taxon>Bacteria</taxon>
        <taxon>Pseudomonadati</taxon>
        <taxon>Pseudomonadota</taxon>
        <taxon>Betaproteobacteria</taxon>
        <taxon>Burkholderiales</taxon>
        <taxon>Comamonadaceae</taxon>
        <taxon>Comamonas</taxon>
    </lineage>
</organism>
<accession>A0A5B8RX28</accession>
<dbReference type="SUPFAM" id="SSF54427">
    <property type="entry name" value="NTF2-like"/>
    <property type="match status" value="1"/>
</dbReference>
<evidence type="ECO:0000256" key="1">
    <source>
        <dbReference type="SAM" id="SignalP"/>
    </source>
</evidence>
<protein>
    <recommendedName>
        <fullName evidence="4">Nuclear transport factor 2 family protein</fullName>
    </recommendedName>
</protein>
<dbReference type="RefSeq" id="WP_146912830.1">
    <property type="nucleotide sequence ID" value="NZ_CP042344.1"/>
</dbReference>
<dbReference type="AlphaFoldDB" id="A0A5B8RX28"/>
<reference evidence="2 3" key="1">
    <citation type="submission" date="2019-07" db="EMBL/GenBank/DDBJ databases">
        <title>Complete genome sequence of Comamonas sp. NLF 7-7 isolated from livestock.</title>
        <authorList>
            <person name="Kim D.H."/>
            <person name="Kim J.G."/>
        </authorList>
    </citation>
    <scope>NUCLEOTIDE SEQUENCE [LARGE SCALE GENOMIC DNA]</scope>
    <source>
        <strain evidence="2 3">NLF 7-7</strain>
    </source>
</reference>
<feature type="signal peptide" evidence="1">
    <location>
        <begin position="1"/>
        <end position="25"/>
    </location>
</feature>
<evidence type="ECO:0000313" key="3">
    <source>
        <dbReference type="Proteomes" id="UP000321199"/>
    </source>
</evidence>
<name>A0A5B8RX28_9BURK</name>
<dbReference type="EMBL" id="CP042344">
    <property type="protein sequence ID" value="QEA13238.1"/>
    <property type="molecule type" value="Genomic_DNA"/>
</dbReference>
<dbReference type="OrthoDB" id="8796993at2"/>
<proteinExistence type="predicted"/>
<feature type="chain" id="PRO_5022844351" description="Nuclear transport factor 2 family protein" evidence="1">
    <location>
        <begin position="26"/>
        <end position="141"/>
    </location>
</feature>
<keyword evidence="1" id="KW-0732">Signal</keyword>
<sequence length="141" mass="15760">MNFGTFISSSGRRAALAALALFALAGCASLQPATPEEAVSARAAQRWKALIAHDWPAAYEFLTPAFRATMNVERYAYRFVGVPRWLDATAVRSAKCEEDRCTVVVNIVVDYPTKANTKTLNTDVTETWLREDGQWYKYEAM</sequence>